<evidence type="ECO:0000256" key="12">
    <source>
        <dbReference type="ARBA" id="ARBA00029708"/>
    </source>
</evidence>
<dbReference type="InterPro" id="IPR029063">
    <property type="entry name" value="SAM-dependent_MTases_sf"/>
</dbReference>
<evidence type="ECO:0000256" key="11">
    <source>
        <dbReference type="ARBA" id="ARBA00023163"/>
    </source>
</evidence>
<dbReference type="Gene3D" id="3.40.50.150">
    <property type="entry name" value="Vaccinia Virus protein VP39"/>
    <property type="match status" value="1"/>
</dbReference>
<gene>
    <name evidence="17" type="primary">LOC107069657</name>
</gene>
<keyword evidence="7 15" id="KW-0694">RNA-binding</keyword>
<dbReference type="GeneID" id="107069657"/>
<keyword evidence="11" id="KW-0804">Transcription</keyword>
<feature type="binding site" evidence="15">
    <location>
        <position position="109"/>
    </location>
    <ligand>
        <name>S-adenosyl-L-methionine</name>
        <dbReference type="ChEBI" id="CHEBI:59789"/>
    </ligand>
</feature>
<evidence type="ECO:0000256" key="10">
    <source>
        <dbReference type="ARBA" id="ARBA00023128"/>
    </source>
</evidence>
<keyword evidence="16" id="KW-1185">Reference proteome</keyword>
<keyword evidence="9" id="KW-0805">Transcription regulation</keyword>
<feature type="binding site" evidence="15">
    <location>
        <position position="159"/>
    </location>
    <ligand>
        <name>S-adenosyl-L-methionine</name>
        <dbReference type="ChEBI" id="CHEBI:59789"/>
    </ligand>
</feature>
<dbReference type="PROSITE" id="PS51689">
    <property type="entry name" value="SAM_RNA_A_N6_MT"/>
    <property type="match status" value="1"/>
</dbReference>
<dbReference type="GO" id="GO:0016740">
    <property type="term" value="F:transferase activity"/>
    <property type="evidence" value="ECO:0007669"/>
    <property type="project" value="UniProtKB-KW"/>
</dbReference>
<dbReference type="InterPro" id="IPR001737">
    <property type="entry name" value="KsgA/Erm"/>
</dbReference>
<evidence type="ECO:0000256" key="14">
    <source>
        <dbReference type="ARBA" id="ARBA00032796"/>
    </source>
</evidence>
<accession>A0ABM1IQZ5</accession>
<keyword evidence="8" id="KW-0809">Transit peptide</keyword>
<organism evidence="16 17">
    <name type="scientific">Polistes dominula</name>
    <name type="common">European paper wasp</name>
    <name type="synonym">Vespa dominula</name>
    <dbReference type="NCBI Taxonomy" id="743375"/>
    <lineage>
        <taxon>Eukaryota</taxon>
        <taxon>Metazoa</taxon>
        <taxon>Ecdysozoa</taxon>
        <taxon>Arthropoda</taxon>
        <taxon>Hexapoda</taxon>
        <taxon>Insecta</taxon>
        <taxon>Pterygota</taxon>
        <taxon>Neoptera</taxon>
        <taxon>Endopterygota</taxon>
        <taxon>Hymenoptera</taxon>
        <taxon>Apocrita</taxon>
        <taxon>Aculeata</taxon>
        <taxon>Vespoidea</taxon>
        <taxon>Vespidae</taxon>
        <taxon>Polistinae</taxon>
        <taxon>Polistini</taxon>
        <taxon>Polistes</taxon>
    </lineage>
</organism>
<dbReference type="RefSeq" id="XP_015182632.1">
    <property type="nucleotide sequence ID" value="XM_015327146.1"/>
</dbReference>
<comment type="subcellular location">
    <subcellularLocation>
        <location evidence="1">Mitochondrion</location>
    </subcellularLocation>
</comment>
<dbReference type="PANTHER" id="PTHR11727">
    <property type="entry name" value="DIMETHYLADENOSINE TRANSFERASE"/>
    <property type="match status" value="1"/>
</dbReference>
<dbReference type="Proteomes" id="UP000694924">
    <property type="component" value="Unplaced"/>
</dbReference>
<evidence type="ECO:0000256" key="9">
    <source>
        <dbReference type="ARBA" id="ARBA00023015"/>
    </source>
</evidence>
<evidence type="ECO:0000313" key="17">
    <source>
        <dbReference type="RefSeq" id="XP_015182632.1"/>
    </source>
</evidence>
<evidence type="ECO:0000313" key="16">
    <source>
        <dbReference type="Proteomes" id="UP000694924"/>
    </source>
</evidence>
<feature type="binding site" evidence="15">
    <location>
        <position position="213"/>
    </location>
    <ligand>
        <name>S-adenosyl-L-methionine</name>
        <dbReference type="ChEBI" id="CHEBI:59789"/>
    </ligand>
</feature>
<dbReference type="PANTHER" id="PTHR11727:SF13">
    <property type="entry name" value="DIMETHYLADENOSINE TRANSFERASE 2, MITOCHONDRIAL"/>
    <property type="match status" value="1"/>
</dbReference>
<name>A0ABM1IQZ5_POLDO</name>
<keyword evidence="5 15" id="KW-0808">Transferase</keyword>
<evidence type="ECO:0000256" key="4">
    <source>
        <dbReference type="ARBA" id="ARBA00022603"/>
    </source>
</evidence>
<evidence type="ECO:0000256" key="7">
    <source>
        <dbReference type="ARBA" id="ARBA00022884"/>
    </source>
</evidence>
<keyword evidence="10" id="KW-0496">Mitochondrion</keyword>
<evidence type="ECO:0000256" key="15">
    <source>
        <dbReference type="PROSITE-ProRule" id="PRU01026"/>
    </source>
</evidence>
<evidence type="ECO:0000256" key="3">
    <source>
        <dbReference type="ARBA" id="ARBA00022552"/>
    </source>
</evidence>
<reference evidence="17" key="1">
    <citation type="submission" date="2025-08" db="UniProtKB">
        <authorList>
            <consortium name="RefSeq"/>
        </authorList>
    </citation>
    <scope>IDENTIFICATION</scope>
    <source>
        <tissue evidence="17">Whole body</tissue>
    </source>
</reference>
<keyword evidence="3" id="KW-0698">rRNA processing</keyword>
<evidence type="ECO:0000256" key="5">
    <source>
        <dbReference type="ARBA" id="ARBA00022679"/>
    </source>
</evidence>
<keyword evidence="6 15" id="KW-0949">S-adenosyl-L-methionine</keyword>
<proteinExistence type="inferred from homology"/>
<evidence type="ECO:0000256" key="8">
    <source>
        <dbReference type="ARBA" id="ARBA00022946"/>
    </source>
</evidence>
<sequence>MMISINFRISLIKQMERVKPLKLLLAHTKSCLYANSTRSFSNSNNIDNNQIKQNELERIMYEERNKLLSDVKEYVTIEKYVNIINPKLAEICPKKYMKIISIKEDILYLMDKCTAKKFVQLIIDDLSKNMIFVAECNPGMGLLTEELLKAGIKEIYAYETNDCFYPTLNELKTKYHNRLHIRKANLFKMSKLHYMDQHDNMDRIKDTLNGISNLAWENDVTYMQVIGASTDLKFFRHLILAMVFRTSFMKFGRPSFYVAISPSIWHDLNFPNSKAIMHYLYICYQTLFNCKYLGDIERMAYIPWRKRALKRQSKMHDHEILNVVKIEPKPDLFNNYLKLEDIIPYWYFLKYHFTGIEQKIIPELEKWVPGCGLKLIRMNYNIYTRFIDLSPIECFNLFKEFKSWPEFESSMFLPSAHSYVQFFNRINTPTKIN</sequence>
<evidence type="ECO:0000256" key="2">
    <source>
        <dbReference type="ARBA" id="ARBA00018369"/>
    </source>
</evidence>
<evidence type="ECO:0000256" key="1">
    <source>
        <dbReference type="ARBA" id="ARBA00004173"/>
    </source>
</evidence>
<evidence type="ECO:0000256" key="6">
    <source>
        <dbReference type="ARBA" id="ARBA00022691"/>
    </source>
</evidence>
<evidence type="ECO:0000256" key="13">
    <source>
        <dbReference type="ARBA" id="ARBA00031609"/>
    </source>
</evidence>
<dbReference type="SUPFAM" id="SSF53335">
    <property type="entry name" value="S-adenosyl-L-methionine-dependent methyltransferases"/>
    <property type="match status" value="1"/>
</dbReference>
<comment type="caution">
    <text evidence="15">Lacks conserved residue(s) required for the propagation of feature annotation.</text>
</comment>
<comment type="similarity">
    <text evidence="15">Belongs to the class I-like SAM-binding methyltransferase superfamily. rRNA adenine N(6)-methyltransferase family.</text>
</comment>
<keyword evidence="4 15" id="KW-0489">Methyltransferase</keyword>
<protein>
    <recommendedName>
        <fullName evidence="2">Dimethyladenosine transferase 2, mitochondrial</fullName>
    </recommendedName>
    <alternativeName>
        <fullName evidence="12">Mitochondrial 12S rRNA dimethylase 2</fullName>
    </alternativeName>
    <alternativeName>
        <fullName evidence="13">Mitochondrial transcription factor B2</fullName>
    </alternativeName>
    <alternativeName>
        <fullName evidence="14">S-adenosylmethionine-6-N', N'-adenosyl(rRNA) dimethyltransferase 2</fullName>
    </alternativeName>
</protein>